<protein>
    <submittedName>
        <fullName evidence="1">GpW protein</fullName>
    </submittedName>
</protein>
<accession>A0A1C6YVG8</accession>
<sequence>MSLENDLAAAQRALHDLLIGKRVVSVQKDGRKVDFTSASLDQLQNYIDNLKGQLGQYSRRRPPSGVVL</sequence>
<name>A0A1C6YVG8_HAFAL</name>
<dbReference type="Proteomes" id="UP000094844">
    <property type="component" value="Unassembled WGS sequence"/>
</dbReference>
<organism evidence="1 2">
    <name type="scientific">Hafnia alvei</name>
    <dbReference type="NCBI Taxonomy" id="569"/>
    <lineage>
        <taxon>Bacteria</taxon>
        <taxon>Pseudomonadati</taxon>
        <taxon>Pseudomonadota</taxon>
        <taxon>Gammaproteobacteria</taxon>
        <taxon>Enterobacterales</taxon>
        <taxon>Hafniaceae</taxon>
        <taxon>Hafnia</taxon>
    </lineage>
</organism>
<dbReference type="RefSeq" id="WP_072307257.1">
    <property type="nucleotide sequence ID" value="NZ_CAMLMO010000102.1"/>
</dbReference>
<reference evidence="1 2" key="1">
    <citation type="submission" date="2016-09" db="EMBL/GenBank/DDBJ databases">
        <authorList>
            <person name="Capua I."/>
            <person name="De Benedictis P."/>
            <person name="Joannis T."/>
            <person name="Lombin L.H."/>
            <person name="Cattoli G."/>
        </authorList>
    </citation>
    <scope>NUCLEOTIDE SEQUENCE [LARGE SCALE GENOMIC DNA]</scope>
    <source>
        <strain evidence="1 2">GB001</strain>
    </source>
</reference>
<dbReference type="NCBIfam" id="NF047331">
    <property type="entry name" value="phage_HTJ"/>
    <property type="match status" value="1"/>
</dbReference>
<evidence type="ECO:0000313" key="2">
    <source>
        <dbReference type="Proteomes" id="UP000094844"/>
    </source>
</evidence>
<dbReference type="GeneID" id="56892188"/>
<dbReference type="InterPro" id="IPR036626">
    <property type="entry name" value="GpW_sf"/>
</dbReference>
<dbReference type="OrthoDB" id="7021092at2"/>
<evidence type="ECO:0000313" key="1">
    <source>
        <dbReference type="EMBL" id="SCM50839.1"/>
    </source>
</evidence>
<gene>
    <name evidence="1" type="ORF">BN1044_00287</name>
</gene>
<proteinExistence type="predicted"/>
<dbReference type="EMBL" id="FMIQ01000006">
    <property type="protein sequence ID" value="SCM50839.1"/>
    <property type="molecule type" value="Genomic_DNA"/>
</dbReference>
<dbReference type="Gene3D" id="3.30.1580.10">
    <property type="entry name" value="Head-to-tail joining protein W"/>
    <property type="match status" value="1"/>
</dbReference>
<dbReference type="InterPro" id="IPR004174">
    <property type="entry name" value="GpW"/>
</dbReference>
<dbReference type="AlphaFoldDB" id="A0A1C6YVG8"/>
<dbReference type="Pfam" id="PF02831">
    <property type="entry name" value="gpW"/>
    <property type="match status" value="1"/>
</dbReference>
<dbReference type="SUPFAM" id="SSF64210">
    <property type="entry name" value="Head-to-tail joining protein W, gpW"/>
    <property type="match status" value="1"/>
</dbReference>
<dbReference type="GO" id="GO:0019058">
    <property type="term" value="P:viral life cycle"/>
    <property type="evidence" value="ECO:0007669"/>
    <property type="project" value="InterPro"/>
</dbReference>